<protein>
    <submittedName>
        <fullName evidence="1">Uncharacterized protein</fullName>
    </submittedName>
</protein>
<gene>
    <name evidence="1" type="ORF">Salat_2959000</name>
</gene>
<sequence length="157" mass="17048">MCSPSTGLNLSFFYVQNFAAHRETILQPCQCQCCCSAPAVETLLLQHSFLLQGISGYCSGCNSLSKNELRIREFSFPLQNLLSPSDSCCYLCAGIPRKAGQDQQQHKCVAAVMLLHCYLAAAAASLLQQHSVPGLNLHDSAFLISRPARSHNLTLGS</sequence>
<organism evidence="1 2">
    <name type="scientific">Sesamum alatum</name>
    <dbReference type="NCBI Taxonomy" id="300844"/>
    <lineage>
        <taxon>Eukaryota</taxon>
        <taxon>Viridiplantae</taxon>
        <taxon>Streptophyta</taxon>
        <taxon>Embryophyta</taxon>
        <taxon>Tracheophyta</taxon>
        <taxon>Spermatophyta</taxon>
        <taxon>Magnoliopsida</taxon>
        <taxon>eudicotyledons</taxon>
        <taxon>Gunneridae</taxon>
        <taxon>Pentapetalae</taxon>
        <taxon>asterids</taxon>
        <taxon>lamiids</taxon>
        <taxon>Lamiales</taxon>
        <taxon>Pedaliaceae</taxon>
        <taxon>Sesamum</taxon>
    </lineage>
</organism>
<accession>A0AAE2C8P6</accession>
<dbReference type="EMBL" id="JACGWO010000013">
    <property type="protein sequence ID" value="KAK4413118.1"/>
    <property type="molecule type" value="Genomic_DNA"/>
</dbReference>
<evidence type="ECO:0000313" key="2">
    <source>
        <dbReference type="Proteomes" id="UP001293254"/>
    </source>
</evidence>
<comment type="caution">
    <text evidence="1">The sequence shown here is derived from an EMBL/GenBank/DDBJ whole genome shotgun (WGS) entry which is preliminary data.</text>
</comment>
<dbReference type="AlphaFoldDB" id="A0AAE2C8P6"/>
<name>A0AAE2C8P6_9LAMI</name>
<keyword evidence="2" id="KW-1185">Reference proteome</keyword>
<reference evidence="1" key="1">
    <citation type="submission" date="2020-06" db="EMBL/GenBank/DDBJ databases">
        <authorList>
            <person name="Li T."/>
            <person name="Hu X."/>
            <person name="Zhang T."/>
            <person name="Song X."/>
            <person name="Zhang H."/>
            <person name="Dai N."/>
            <person name="Sheng W."/>
            <person name="Hou X."/>
            <person name="Wei L."/>
        </authorList>
    </citation>
    <scope>NUCLEOTIDE SEQUENCE</scope>
    <source>
        <strain evidence="1">3651</strain>
        <tissue evidence="1">Leaf</tissue>
    </source>
</reference>
<dbReference type="Proteomes" id="UP001293254">
    <property type="component" value="Unassembled WGS sequence"/>
</dbReference>
<evidence type="ECO:0000313" key="1">
    <source>
        <dbReference type="EMBL" id="KAK4413118.1"/>
    </source>
</evidence>
<proteinExistence type="predicted"/>
<reference evidence="1" key="2">
    <citation type="journal article" date="2024" name="Plant">
        <title>Genomic evolution and insights into agronomic trait innovations of Sesamum species.</title>
        <authorList>
            <person name="Miao H."/>
            <person name="Wang L."/>
            <person name="Qu L."/>
            <person name="Liu H."/>
            <person name="Sun Y."/>
            <person name="Le M."/>
            <person name="Wang Q."/>
            <person name="Wei S."/>
            <person name="Zheng Y."/>
            <person name="Lin W."/>
            <person name="Duan Y."/>
            <person name="Cao H."/>
            <person name="Xiong S."/>
            <person name="Wang X."/>
            <person name="Wei L."/>
            <person name="Li C."/>
            <person name="Ma Q."/>
            <person name="Ju M."/>
            <person name="Zhao R."/>
            <person name="Li G."/>
            <person name="Mu C."/>
            <person name="Tian Q."/>
            <person name="Mei H."/>
            <person name="Zhang T."/>
            <person name="Gao T."/>
            <person name="Zhang H."/>
        </authorList>
    </citation>
    <scope>NUCLEOTIDE SEQUENCE</scope>
    <source>
        <strain evidence="1">3651</strain>
    </source>
</reference>